<dbReference type="AlphaFoldDB" id="A0A9P9EW87"/>
<dbReference type="PANTHER" id="PTHR34365:SF7">
    <property type="entry name" value="GLYCINE-RICH DOMAIN-CONTAINING PROTEIN 1"/>
    <property type="match status" value="1"/>
</dbReference>
<sequence>MSYLIGTHQTALHSMNRYTEISTIGARFPSENPTIPSPVVFTNLCEAEADDLPTTAQCAVHLELLEAFHALKVRIVGSSDLDRTFGLAPKTKIVYRRKYSSRLRKYINQSARVKDPDWEARRRQKWPRYLDFAAERFVEWAKKIDTFMAKGSSQISSDGVQTSKSLQVRLPYVPPLDILIVWHAFLLNPSSWHKYCQLESLNHLVKVPFPWKAIHDCIESQGTISQSWAYDLPDQACQYLKDNEMEVNLCDYLENLGKPANLEPVAAVSIESPSDQSAFLKSLIDNVTRQLVFVDKMNRHLWIRSPALAGTLTRAVERYENYLELFQLYPGKMLVPTLDIDLVWHTHQLSADNYKTVTESRCGRFINHNDKLGKPTLNTGMKDTQELFQVHFGQAYSICLCWDCEAITSALEVYDENDTAELTDALTDKVSKKVQRNVQHHRAVEYARRRGDILLPILL</sequence>
<dbReference type="InterPro" id="IPR009836">
    <property type="entry name" value="GRDP-like"/>
</dbReference>
<dbReference type="Proteomes" id="UP000738349">
    <property type="component" value="Unassembled WGS sequence"/>
</dbReference>
<comment type="caution">
    <text evidence="1">The sequence shown here is derived from an EMBL/GenBank/DDBJ whole genome shotgun (WGS) entry which is preliminary data.</text>
</comment>
<protein>
    <submittedName>
        <fullName evidence="1">Uncharacterized protein</fullName>
    </submittedName>
</protein>
<keyword evidence="2" id="KW-1185">Reference proteome</keyword>
<reference evidence="1" key="1">
    <citation type="journal article" date="2021" name="Nat. Commun.">
        <title>Genetic determinants of endophytism in the Arabidopsis root mycobiome.</title>
        <authorList>
            <person name="Mesny F."/>
            <person name="Miyauchi S."/>
            <person name="Thiergart T."/>
            <person name="Pickel B."/>
            <person name="Atanasova L."/>
            <person name="Karlsson M."/>
            <person name="Huettel B."/>
            <person name="Barry K.W."/>
            <person name="Haridas S."/>
            <person name="Chen C."/>
            <person name="Bauer D."/>
            <person name="Andreopoulos W."/>
            <person name="Pangilinan J."/>
            <person name="LaButti K."/>
            <person name="Riley R."/>
            <person name="Lipzen A."/>
            <person name="Clum A."/>
            <person name="Drula E."/>
            <person name="Henrissat B."/>
            <person name="Kohler A."/>
            <person name="Grigoriev I.V."/>
            <person name="Martin F.M."/>
            <person name="Hacquard S."/>
        </authorList>
    </citation>
    <scope>NUCLEOTIDE SEQUENCE</scope>
    <source>
        <strain evidence="1">MPI-CAGE-AT-0147</strain>
    </source>
</reference>
<dbReference type="PANTHER" id="PTHR34365">
    <property type="entry name" value="ENOLASE (DUF1399)"/>
    <property type="match status" value="1"/>
</dbReference>
<dbReference type="OrthoDB" id="2684236at2759"/>
<proteinExistence type="predicted"/>
<dbReference type="EMBL" id="JAGMUV010000008">
    <property type="protein sequence ID" value="KAH7146301.1"/>
    <property type="molecule type" value="Genomic_DNA"/>
</dbReference>
<gene>
    <name evidence="1" type="ORF">EDB81DRAFT_689454</name>
</gene>
<evidence type="ECO:0000313" key="1">
    <source>
        <dbReference type="EMBL" id="KAH7146301.1"/>
    </source>
</evidence>
<evidence type="ECO:0000313" key="2">
    <source>
        <dbReference type="Proteomes" id="UP000738349"/>
    </source>
</evidence>
<dbReference type="Pfam" id="PF07173">
    <property type="entry name" value="GRDP-like"/>
    <property type="match status" value="1"/>
</dbReference>
<name>A0A9P9EW87_9HYPO</name>
<accession>A0A9P9EW87</accession>
<organism evidence="1 2">
    <name type="scientific">Dactylonectria macrodidyma</name>
    <dbReference type="NCBI Taxonomy" id="307937"/>
    <lineage>
        <taxon>Eukaryota</taxon>
        <taxon>Fungi</taxon>
        <taxon>Dikarya</taxon>
        <taxon>Ascomycota</taxon>
        <taxon>Pezizomycotina</taxon>
        <taxon>Sordariomycetes</taxon>
        <taxon>Hypocreomycetidae</taxon>
        <taxon>Hypocreales</taxon>
        <taxon>Nectriaceae</taxon>
        <taxon>Dactylonectria</taxon>
    </lineage>
</organism>